<dbReference type="EMBL" id="VIKS01000001">
    <property type="protein sequence ID" value="TQV89439.1"/>
    <property type="molecule type" value="Genomic_DNA"/>
</dbReference>
<organism evidence="2 3">
    <name type="scientific">Aliikangiella coralliicola</name>
    <dbReference type="NCBI Taxonomy" id="2592383"/>
    <lineage>
        <taxon>Bacteria</taxon>
        <taxon>Pseudomonadati</taxon>
        <taxon>Pseudomonadota</taxon>
        <taxon>Gammaproteobacteria</taxon>
        <taxon>Oceanospirillales</taxon>
        <taxon>Pleioneaceae</taxon>
        <taxon>Aliikangiella</taxon>
    </lineage>
</organism>
<reference evidence="2 3" key="1">
    <citation type="submission" date="2019-07" db="EMBL/GenBank/DDBJ databases">
        <title>Draft genome for Aliikangiella sp. M105.</title>
        <authorList>
            <person name="Wang G."/>
        </authorList>
    </citation>
    <scope>NUCLEOTIDE SEQUENCE [LARGE SCALE GENOMIC DNA]</scope>
    <source>
        <strain evidence="2 3">M105</strain>
    </source>
</reference>
<comment type="caution">
    <text evidence="2">The sequence shown here is derived from an EMBL/GenBank/DDBJ whole genome shotgun (WGS) entry which is preliminary data.</text>
</comment>
<evidence type="ECO:0000259" key="1">
    <source>
        <dbReference type="PROSITE" id="PS51186"/>
    </source>
</evidence>
<protein>
    <submittedName>
        <fullName evidence="2">GNAT family N-acetyltransferase</fullName>
    </submittedName>
</protein>
<name>A0A545UIZ7_9GAMM</name>
<dbReference type="Gene3D" id="3.40.630.30">
    <property type="match status" value="1"/>
</dbReference>
<dbReference type="OrthoDB" id="9789605at2"/>
<dbReference type="PROSITE" id="PS51186">
    <property type="entry name" value="GNAT"/>
    <property type="match status" value="1"/>
</dbReference>
<dbReference type="Proteomes" id="UP000315439">
    <property type="component" value="Unassembled WGS sequence"/>
</dbReference>
<sequence>MIRPATDNDFDDIYQIINDASIAYKGIIPADRWHEPYMSKQELETQIQEGVSFICYEIEGLVQGVMGFQNMVDVNLVRHAYVRTVTRNKGIGSILINALIEKSNKPILVGTWKAASWAIRFYEKHGFSLVSEEEKNRLLKKYWNIPERQIETSVVLADGSYT</sequence>
<dbReference type="RefSeq" id="WP_142891503.1">
    <property type="nucleotide sequence ID" value="NZ_ML660160.1"/>
</dbReference>
<accession>A0A545UIZ7</accession>
<gene>
    <name evidence="2" type="ORF">FLL46_00730</name>
</gene>
<dbReference type="InterPro" id="IPR016181">
    <property type="entry name" value="Acyl_CoA_acyltransferase"/>
</dbReference>
<dbReference type="InterPro" id="IPR000182">
    <property type="entry name" value="GNAT_dom"/>
</dbReference>
<dbReference type="GO" id="GO:0016747">
    <property type="term" value="F:acyltransferase activity, transferring groups other than amino-acyl groups"/>
    <property type="evidence" value="ECO:0007669"/>
    <property type="project" value="InterPro"/>
</dbReference>
<evidence type="ECO:0000313" key="3">
    <source>
        <dbReference type="Proteomes" id="UP000315439"/>
    </source>
</evidence>
<dbReference type="Pfam" id="PF13673">
    <property type="entry name" value="Acetyltransf_10"/>
    <property type="match status" value="1"/>
</dbReference>
<dbReference type="SUPFAM" id="SSF55729">
    <property type="entry name" value="Acyl-CoA N-acyltransferases (Nat)"/>
    <property type="match status" value="1"/>
</dbReference>
<evidence type="ECO:0000313" key="2">
    <source>
        <dbReference type="EMBL" id="TQV89439.1"/>
    </source>
</evidence>
<keyword evidence="3" id="KW-1185">Reference proteome</keyword>
<keyword evidence="2" id="KW-0808">Transferase</keyword>
<feature type="domain" description="N-acetyltransferase" evidence="1">
    <location>
        <begin position="1"/>
        <end position="144"/>
    </location>
</feature>
<proteinExistence type="predicted"/>
<dbReference type="AlphaFoldDB" id="A0A545UIZ7"/>